<dbReference type="STRING" id="2004952.A0A2C5YYK9"/>
<feature type="compositionally biased region" description="Polar residues" evidence="1">
    <location>
        <begin position="335"/>
        <end position="349"/>
    </location>
</feature>
<comment type="caution">
    <text evidence="2">The sequence shown here is derived from an EMBL/GenBank/DDBJ whole genome shotgun (WGS) entry which is preliminary data.</text>
</comment>
<organism evidence="2 3">
    <name type="scientific">Ophiocordyceps camponoti-rufipedis</name>
    <dbReference type="NCBI Taxonomy" id="2004952"/>
    <lineage>
        <taxon>Eukaryota</taxon>
        <taxon>Fungi</taxon>
        <taxon>Dikarya</taxon>
        <taxon>Ascomycota</taxon>
        <taxon>Pezizomycotina</taxon>
        <taxon>Sordariomycetes</taxon>
        <taxon>Hypocreomycetidae</taxon>
        <taxon>Hypocreales</taxon>
        <taxon>Ophiocordycipitaceae</taxon>
        <taxon>Ophiocordyceps</taxon>
    </lineage>
</organism>
<feature type="region of interest" description="Disordered" evidence="1">
    <location>
        <begin position="80"/>
        <end position="124"/>
    </location>
</feature>
<feature type="compositionally biased region" description="Low complexity" evidence="1">
    <location>
        <begin position="372"/>
        <end position="383"/>
    </location>
</feature>
<feature type="compositionally biased region" description="Low complexity" evidence="1">
    <location>
        <begin position="17"/>
        <end position="26"/>
    </location>
</feature>
<feature type="compositionally biased region" description="Low complexity" evidence="1">
    <location>
        <begin position="105"/>
        <end position="118"/>
    </location>
</feature>
<feature type="compositionally biased region" description="Polar residues" evidence="1">
    <location>
        <begin position="34"/>
        <end position="47"/>
    </location>
</feature>
<dbReference type="OrthoDB" id="5234071at2759"/>
<feature type="region of interest" description="Disordered" evidence="1">
    <location>
        <begin position="13"/>
        <end position="67"/>
    </location>
</feature>
<keyword evidence="3" id="KW-1185">Reference proteome</keyword>
<protein>
    <submittedName>
        <fullName evidence="2">Uncharacterized protein</fullName>
    </submittedName>
</protein>
<dbReference type="EMBL" id="NJES01000457">
    <property type="protein sequence ID" value="PHH72001.1"/>
    <property type="molecule type" value="Genomic_DNA"/>
</dbReference>
<dbReference type="Proteomes" id="UP000226431">
    <property type="component" value="Unassembled WGS sequence"/>
</dbReference>
<reference evidence="2 3" key="1">
    <citation type="submission" date="2017-06" db="EMBL/GenBank/DDBJ databases">
        <title>Ant-infecting Ophiocordyceps genomes reveal a high diversity of potential behavioral manipulation genes and a possible major role for enterotoxins.</title>
        <authorList>
            <person name="De Bekker C."/>
            <person name="Evans H.C."/>
            <person name="Brachmann A."/>
            <person name="Hughes D.P."/>
        </authorList>
    </citation>
    <scope>NUCLEOTIDE SEQUENCE [LARGE SCALE GENOMIC DNA]</scope>
    <source>
        <strain evidence="2 3">Map16</strain>
    </source>
</reference>
<feature type="compositionally biased region" description="Basic and acidic residues" evidence="1">
    <location>
        <begin position="149"/>
        <end position="159"/>
    </location>
</feature>
<accession>A0A2C5YYK9</accession>
<evidence type="ECO:0000256" key="1">
    <source>
        <dbReference type="SAM" id="MobiDB-lite"/>
    </source>
</evidence>
<proteinExistence type="predicted"/>
<dbReference type="AlphaFoldDB" id="A0A2C5YYK9"/>
<evidence type="ECO:0000313" key="3">
    <source>
        <dbReference type="Proteomes" id="UP000226431"/>
    </source>
</evidence>
<gene>
    <name evidence="2" type="ORF">CDD80_4839</name>
</gene>
<evidence type="ECO:0000313" key="2">
    <source>
        <dbReference type="EMBL" id="PHH72001.1"/>
    </source>
</evidence>
<feature type="region of interest" description="Disordered" evidence="1">
    <location>
        <begin position="149"/>
        <end position="173"/>
    </location>
</feature>
<feature type="compositionally biased region" description="Low complexity" evidence="1">
    <location>
        <begin position="476"/>
        <end position="492"/>
    </location>
</feature>
<sequence>MVSFFGIKFKEGKKSQKLQSKASSNLKAEKPAVDQSQQSACNFSRPQTAVARSVTSHSRRGPPPPPAWCAVFGSAAASSSAAELQPPSLNGPRRNASDLNLNIQASRAAQSPSPSTPSICGTPTRSLSRKAEWVNPLDVHFCRDSTKLEKKAESADVGHDGCPSPPNSDRNKSYVAYHPSVGRVSPDSNFDSGRFNGRIAASLPSPAPSSPVTSDVGEQPLLQGNFADFDFGDVVSKPAVSIQRPVTPSSDSCPLPQFNTPKAAAPASALFDTPKAAPPVLTLFDTPRPAPFIADFDTPKVSAPATTDETPPPAKVETPRAAPPPQTFSLRVDSMANSRRAQPPRSLTASAGVKLPETPSRPANIPGQSAQSPPSSSPSSLRPSEFDTPALKNLPRGRQLKEAAMTASADVETEADGETDAVMKAETLKRAGSPLKAETPVQMKAPQGTESPKDEASWPTFNKVDVRRSAVPPPLSTSSRSPSGSDPSSAEDSGSEQRMASPDFVALATTFIGDDLVKSFELALEESLGGGLFSVSGDMPGLGAGLGKTSCEGVESGYI</sequence>
<feature type="region of interest" description="Disordered" evidence="1">
    <location>
        <begin position="294"/>
        <end position="499"/>
    </location>
</feature>
<name>A0A2C5YYK9_9HYPO</name>